<feature type="domain" description="Nitrogenase/oxidoreductase component 1" evidence="1">
    <location>
        <begin position="48"/>
        <end position="381"/>
    </location>
</feature>
<reference evidence="2 3" key="1">
    <citation type="submission" date="2018-08" db="EMBL/GenBank/DDBJ databases">
        <title>A genome reference for cultivated species of the human gut microbiota.</title>
        <authorList>
            <person name="Zou Y."/>
            <person name="Xue W."/>
            <person name="Luo G."/>
        </authorList>
    </citation>
    <scope>NUCLEOTIDE SEQUENCE [LARGE SCALE GENOMIC DNA]</scope>
    <source>
        <strain evidence="2 3">AM28-39</strain>
    </source>
</reference>
<sequence>MLKRLGGTVDPKGAATAIKDAEFPVPFASELEFNSPVHGTWNIVHTGMQVPDAHQIYVCADNCMRGVVLTAAEMNEAERFSFVILKEEHLLNGNLEDITIEGVADVIERLEQKPKAVFLFTVCLHHFLGSDLERIYDELGKRFPEICFVRCFMDPIMRKSGLTPDQKLRLSMYDPLKKGTVTEEGQRRISILGSDFALDETSDLKRLLRCNDYQIKESPVCESWEDYLSLSDCRMMLNCYPSGKAGTEWAAERLGRPFMYLPSCFDYDEIIGQLEALSESMELLGVLDYEGEKESCEAALHEALLEVGDWPIAIDGTFHPRPMGLARLLISHGFYVERIYLDAISPEEENDFKWLQQHAPELMLLATVQVKMRVLPRKTEREMLALGQKAAWFTGSRHFVNMVQGAGLYGFDGIRRLAHLMVEAAREEKETPDLVIRKGWGCESCI</sequence>
<name>A0A3E2XGX4_9FIRM</name>
<dbReference type="Proteomes" id="UP000261231">
    <property type="component" value="Unassembled WGS sequence"/>
</dbReference>
<gene>
    <name evidence="2" type="ORF">DW747_15510</name>
</gene>
<dbReference type="Gene3D" id="3.40.50.1980">
    <property type="entry name" value="Nitrogenase molybdenum iron protein domain"/>
    <property type="match status" value="1"/>
</dbReference>
<dbReference type="RefSeq" id="WP_117541692.1">
    <property type="nucleotide sequence ID" value="NZ_QVFD01000023.1"/>
</dbReference>
<dbReference type="InterPro" id="IPR000510">
    <property type="entry name" value="Nase/OxRdtase_comp1"/>
</dbReference>
<dbReference type="Pfam" id="PF00148">
    <property type="entry name" value="Oxidored_nitro"/>
    <property type="match status" value="1"/>
</dbReference>
<dbReference type="EMBL" id="QVFD01000023">
    <property type="protein sequence ID" value="RGC43294.1"/>
    <property type="molecule type" value="Genomic_DNA"/>
</dbReference>
<dbReference type="SUPFAM" id="SSF53807">
    <property type="entry name" value="Helical backbone' metal receptor"/>
    <property type="match status" value="1"/>
</dbReference>
<dbReference type="GO" id="GO:0016491">
    <property type="term" value="F:oxidoreductase activity"/>
    <property type="evidence" value="ECO:0007669"/>
    <property type="project" value="InterPro"/>
</dbReference>
<dbReference type="OrthoDB" id="4959at2"/>
<protein>
    <submittedName>
        <fullName evidence="2">Nitrogenase</fullName>
    </submittedName>
</protein>
<evidence type="ECO:0000313" key="3">
    <source>
        <dbReference type="Proteomes" id="UP000261231"/>
    </source>
</evidence>
<evidence type="ECO:0000313" key="2">
    <source>
        <dbReference type="EMBL" id="RGC43294.1"/>
    </source>
</evidence>
<comment type="caution">
    <text evidence="2">The sequence shown here is derived from an EMBL/GenBank/DDBJ whole genome shotgun (WGS) entry which is preliminary data.</text>
</comment>
<evidence type="ECO:0000259" key="1">
    <source>
        <dbReference type="Pfam" id="PF00148"/>
    </source>
</evidence>
<keyword evidence="3" id="KW-1185">Reference proteome</keyword>
<proteinExistence type="predicted"/>
<accession>A0A3E2XGX4</accession>
<organism evidence="2 3">
    <name type="scientific">Coprococcus catus</name>
    <dbReference type="NCBI Taxonomy" id="116085"/>
    <lineage>
        <taxon>Bacteria</taxon>
        <taxon>Bacillati</taxon>
        <taxon>Bacillota</taxon>
        <taxon>Clostridia</taxon>
        <taxon>Lachnospirales</taxon>
        <taxon>Lachnospiraceae</taxon>
        <taxon>Coprococcus</taxon>
    </lineage>
</organism>
<dbReference type="AlphaFoldDB" id="A0A3E2XGX4"/>